<evidence type="ECO:0000313" key="1">
    <source>
        <dbReference type="EMBL" id="RAH48796.1"/>
    </source>
</evidence>
<dbReference type="EMBL" id="KZ825321">
    <property type="protein sequence ID" value="RAH48796.1"/>
    <property type="molecule type" value="Genomic_DNA"/>
</dbReference>
<name>A0ACD1GI86_9EURO</name>
<reference evidence="1" key="1">
    <citation type="submission" date="2018-02" db="EMBL/GenBank/DDBJ databases">
        <title>The genomes of Aspergillus section Nigri reveals drivers in fungal speciation.</title>
        <authorList>
            <consortium name="DOE Joint Genome Institute"/>
            <person name="Vesth T.C."/>
            <person name="Nybo J."/>
            <person name="Theobald S."/>
            <person name="Brandl J."/>
            <person name="Frisvad J.C."/>
            <person name="Nielsen K.F."/>
            <person name="Lyhne E.K."/>
            <person name="Kogle M.E."/>
            <person name="Kuo A."/>
            <person name="Riley R."/>
            <person name="Clum A."/>
            <person name="Nolan M."/>
            <person name="Lipzen A."/>
            <person name="Salamov A."/>
            <person name="Henrissat B."/>
            <person name="Wiebenga A."/>
            <person name="De vries R.P."/>
            <person name="Grigoriev I.V."/>
            <person name="Mortensen U.H."/>
            <person name="Andersen M.R."/>
            <person name="Baker S.E."/>
        </authorList>
    </citation>
    <scope>NUCLEOTIDE SEQUENCE</scope>
    <source>
        <strain evidence="1">CBS 621.78</strain>
    </source>
</reference>
<protein>
    <submittedName>
        <fullName evidence="1">Uncharacterized protein</fullName>
    </submittedName>
</protein>
<accession>A0ACD1GI86</accession>
<keyword evidence="2" id="KW-1185">Reference proteome</keyword>
<organism evidence="1 2">
    <name type="scientific">Aspergillus brunneoviolaceus CBS 621.78</name>
    <dbReference type="NCBI Taxonomy" id="1450534"/>
    <lineage>
        <taxon>Eukaryota</taxon>
        <taxon>Fungi</taxon>
        <taxon>Dikarya</taxon>
        <taxon>Ascomycota</taxon>
        <taxon>Pezizomycotina</taxon>
        <taxon>Eurotiomycetes</taxon>
        <taxon>Eurotiomycetidae</taxon>
        <taxon>Eurotiales</taxon>
        <taxon>Aspergillaceae</taxon>
        <taxon>Aspergillus</taxon>
        <taxon>Aspergillus subgen. Circumdati</taxon>
    </lineage>
</organism>
<dbReference type="Proteomes" id="UP000249057">
    <property type="component" value="Unassembled WGS sequence"/>
</dbReference>
<proteinExistence type="predicted"/>
<sequence>MKAVATKEAEELELLVTTVMGTILGPEHPDRLANVAALASIYNGQGRKNKAEELEAHVMVMRRKTLGPNHPDVLTSMANLESALWAQGRWKEGEKLDVQVIRWKQGRLFWDRSILTTLISMWNLAHTWEAQDRKVDNKRWFFGLIGGHSLTTSE</sequence>
<evidence type="ECO:0000313" key="2">
    <source>
        <dbReference type="Proteomes" id="UP000249057"/>
    </source>
</evidence>
<gene>
    <name evidence="1" type="ORF">BO95DRAFT_479813</name>
</gene>